<organism evidence="1 2">
    <name type="scientific">Amanita muscaria (strain Koide BX008)</name>
    <dbReference type="NCBI Taxonomy" id="946122"/>
    <lineage>
        <taxon>Eukaryota</taxon>
        <taxon>Fungi</taxon>
        <taxon>Dikarya</taxon>
        <taxon>Basidiomycota</taxon>
        <taxon>Agaricomycotina</taxon>
        <taxon>Agaricomycetes</taxon>
        <taxon>Agaricomycetidae</taxon>
        <taxon>Agaricales</taxon>
        <taxon>Pluteineae</taxon>
        <taxon>Amanitaceae</taxon>
        <taxon>Amanita</taxon>
    </lineage>
</organism>
<evidence type="ECO:0000313" key="1">
    <source>
        <dbReference type="EMBL" id="KIL68348.1"/>
    </source>
</evidence>
<dbReference type="EMBL" id="KN818228">
    <property type="protein sequence ID" value="KIL68348.1"/>
    <property type="molecule type" value="Genomic_DNA"/>
</dbReference>
<dbReference type="HOGENOM" id="CLU_2978684_0_0_1"/>
<dbReference type="AlphaFoldDB" id="A0A0C2XHC6"/>
<dbReference type="Proteomes" id="UP000054549">
    <property type="component" value="Unassembled WGS sequence"/>
</dbReference>
<protein>
    <submittedName>
        <fullName evidence="1">Uncharacterized protein</fullName>
    </submittedName>
</protein>
<dbReference type="InParanoid" id="A0A0C2XHC6"/>
<gene>
    <name evidence="1" type="ORF">M378DRAFT_158143</name>
</gene>
<keyword evidence="2" id="KW-1185">Reference proteome</keyword>
<accession>A0A0C2XHC6</accession>
<proteinExistence type="predicted"/>
<name>A0A0C2XHC6_AMAMK</name>
<evidence type="ECO:0000313" key="2">
    <source>
        <dbReference type="Proteomes" id="UP000054549"/>
    </source>
</evidence>
<sequence>MAGVSRVSAEFPGFQTRDSRPLVKNVTALVPQNRLRIRTIVDITMVVIGRETPVLCAL</sequence>
<reference evidence="1 2" key="1">
    <citation type="submission" date="2014-04" db="EMBL/GenBank/DDBJ databases">
        <title>Evolutionary Origins and Diversification of the Mycorrhizal Mutualists.</title>
        <authorList>
            <consortium name="DOE Joint Genome Institute"/>
            <consortium name="Mycorrhizal Genomics Consortium"/>
            <person name="Kohler A."/>
            <person name="Kuo A."/>
            <person name="Nagy L.G."/>
            <person name="Floudas D."/>
            <person name="Copeland A."/>
            <person name="Barry K.W."/>
            <person name="Cichocki N."/>
            <person name="Veneault-Fourrey C."/>
            <person name="LaButti K."/>
            <person name="Lindquist E.A."/>
            <person name="Lipzen A."/>
            <person name="Lundell T."/>
            <person name="Morin E."/>
            <person name="Murat C."/>
            <person name="Riley R."/>
            <person name="Ohm R."/>
            <person name="Sun H."/>
            <person name="Tunlid A."/>
            <person name="Henrissat B."/>
            <person name="Grigoriev I.V."/>
            <person name="Hibbett D.S."/>
            <person name="Martin F."/>
        </authorList>
    </citation>
    <scope>NUCLEOTIDE SEQUENCE [LARGE SCALE GENOMIC DNA]</scope>
    <source>
        <strain evidence="1 2">Koide BX008</strain>
    </source>
</reference>